<dbReference type="Gene3D" id="1.20.1740.10">
    <property type="entry name" value="Amino acid/polyamine transporter I"/>
    <property type="match status" value="1"/>
</dbReference>
<feature type="transmembrane region" description="Helical" evidence="7">
    <location>
        <begin position="223"/>
        <end position="243"/>
    </location>
</feature>
<accession>E5A512</accession>
<keyword evidence="4" id="KW-0029">Amino-acid transport</keyword>
<dbReference type="eggNOG" id="KOG1286">
    <property type="taxonomic scope" value="Eukaryota"/>
</dbReference>
<dbReference type="PANTHER" id="PTHR43341">
    <property type="entry name" value="AMINO ACID PERMEASE"/>
    <property type="match status" value="1"/>
</dbReference>
<dbReference type="PANTHER" id="PTHR43341:SF39">
    <property type="entry name" value="AMINO ACID TRANSPORTER (EUROFUNG)-RELATED"/>
    <property type="match status" value="1"/>
</dbReference>
<dbReference type="OrthoDB" id="3900342at2759"/>
<dbReference type="OMA" id="QIVFRRR"/>
<feature type="transmembrane region" description="Helical" evidence="7">
    <location>
        <begin position="551"/>
        <end position="568"/>
    </location>
</feature>
<keyword evidence="3 7" id="KW-0812">Transmembrane</keyword>
<dbReference type="EMBL" id="FP929134">
    <property type="protein sequence ID" value="CBX98710.1"/>
    <property type="molecule type" value="Genomic_DNA"/>
</dbReference>
<feature type="transmembrane region" description="Helical" evidence="7">
    <location>
        <begin position="359"/>
        <end position="383"/>
    </location>
</feature>
<feature type="transmembrane region" description="Helical" evidence="7">
    <location>
        <begin position="452"/>
        <end position="471"/>
    </location>
</feature>
<dbReference type="PROSITE" id="PS00218">
    <property type="entry name" value="AMINO_ACID_PERMEASE_1"/>
    <property type="match status" value="1"/>
</dbReference>
<dbReference type="AlphaFoldDB" id="E5A512"/>
<feature type="domain" description="Amino acid permease/ SLC12A" evidence="8">
    <location>
        <begin position="220"/>
        <end position="684"/>
    </location>
</feature>
<dbReference type="GO" id="GO:0015171">
    <property type="term" value="F:amino acid transmembrane transporter activity"/>
    <property type="evidence" value="ECO:0007669"/>
    <property type="project" value="TreeGrafter"/>
</dbReference>
<feature type="transmembrane region" description="Helical" evidence="7">
    <location>
        <begin position="661"/>
        <end position="680"/>
    </location>
</feature>
<dbReference type="GeneID" id="13282161"/>
<dbReference type="Proteomes" id="UP000002668">
    <property type="component" value="Genome"/>
</dbReference>
<evidence type="ECO:0000256" key="6">
    <source>
        <dbReference type="ARBA" id="ARBA00023136"/>
    </source>
</evidence>
<evidence type="ECO:0000313" key="10">
    <source>
        <dbReference type="Proteomes" id="UP000002668"/>
    </source>
</evidence>
<dbReference type="GO" id="GO:0016020">
    <property type="term" value="C:membrane"/>
    <property type="evidence" value="ECO:0007669"/>
    <property type="project" value="UniProtKB-SubCell"/>
</dbReference>
<evidence type="ECO:0000256" key="5">
    <source>
        <dbReference type="ARBA" id="ARBA00022989"/>
    </source>
</evidence>
<evidence type="ECO:0000259" key="8">
    <source>
        <dbReference type="Pfam" id="PF00324"/>
    </source>
</evidence>
<reference evidence="10" key="1">
    <citation type="journal article" date="2011" name="Nat. Commun.">
        <title>Effector diversification within compartments of the Leptosphaeria maculans genome affected by Repeat-Induced Point mutations.</title>
        <authorList>
            <person name="Rouxel T."/>
            <person name="Grandaubert J."/>
            <person name="Hane J.K."/>
            <person name="Hoede C."/>
            <person name="van de Wouw A.P."/>
            <person name="Couloux A."/>
            <person name="Dominguez V."/>
            <person name="Anthouard V."/>
            <person name="Bally P."/>
            <person name="Bourras S."/>
            <person name="Cozijnsen A.J."/>
            <person name="Ciuffetti L.M."/>
            <person name="Degrave A."/>
            <person name="Dilmaghani A."/>
            <person name="Duret L."/>
            <person name="Fudal I."/>
            <person name="Goodwin S.B."/>
            <person name="Gout L."/>
            <person name="Glaser N."/>
            <person name="Linglin J."/>
            <person name="Kema G.H.J."/>
            <person name="Lapalu N."/>
            <person name="Lawrence C.B."/>
            <person name="May K."/>
            <person name="Meyer M."/>
            <person name="Ollivier B."/>
            <person name="Poulain J."/>
            <person name="Schoch C.L."/>
            <person name="Simon A."/>
            <person name="Spatafora J.W."/>
            <person name="Stachowiak A."/>
            <person name="Turgeon B.G."/>
            <person name="Tyler B.M."/>
            <person name="Vincent D."/>
            <person name="Weissenbach J."/>
            <person name="Amselem J."/>
            <person name="Quesneville H."/>
            <person name="Oliver R.P."/>
            <person name="Wincker P."/>
            <person name="Balesdent M.-H."/>
            <person name="Howlett B.J."/>
        </authorList>
    </citation>
    <scope>NUCLEOTIDE SEQUENCE [LARGE SCALE GENOMIC DNA]</scope>
    <source>
        <strain evidence="10">JN3 / isolate v23.1.3 / race Av1-4-5-6-7-8</strain>
    </source>
</reference>
<dbReference type="Pfam" id="PF00324">
    <property type="entry name" value="AA_permease"/>
    <property type="match status" value="1"/>
</dbReference>
<feature type="transmembrane region" description="Helical" evidence="7">
    <location>
        <begin position="332"/>
        <end position="353"/>
    </location>
</feature>
<feature type="transmembrane region" description="Helical" evidence="7">
    <location>
        <begin position="301"/>
        <end position="320"/>
    </location>
</feature>
<name>E5A512_LEPMJ</name>
<evidence type="ECO:0000313" key="9">
    <source>
        <dbReference type="EMBL" id="CBX98710.1"/>
    </source>
</evidence>
<feature type="transmembrane region" description="Helical" evidence="7">
    <location>
        <begin position="506"/>
        <end position="531"/>
    </location>
</feature>
<comment type="subcellular location">
    <subcellularLocation>
        <location evidence="1">Membrane</location>
        <topology evidence="1">Multi-pass membrane protein</topology>
    </subcellularLocation>
</comment>
<evidence type="ECO:0000256" key="1">
    <source>
        <dbReference type="ARBA" id="ARBA00004141"/>
    </source>
</evidence>
<dbReference type="InterPro" id="IPR004841">
    <property type="entry name" value="AA-permease/SLC12A_dom"/>
</dbReference>
<sequence length="722" mass="79215">MAVTASRVGMYWCHAVDEMETGDLGMCCEYEHKHLCPVASHCYPMSATQSESLVVIPWIPLGTNGLGILARRCVGSGVGRYRMDLFMRSPPLVKDPNIKVALVLSSGLLSSREIALFDSAYACFLLTTLRILAHLLPSDDKVTPQSYALQEPFHSVNFGLNSNMSLDYEKQPVAANVTSPTEHGLSDAVKNHLSEAADLYGDIETAESMGYVRRGLKSRHIQFIALGGTIGTGLFLGIGNAFANAGPVSVLLGYTITGCAVFAMMQCLGEMATWLPLPGAIPQYCARYVDPALGFAVGWNNWYQCAITLCAEVSAAAVLVSFWDQEEKYNPAIWISLILITIVVLNIFAVSIYGEAEFIFASIKIITILGLLLAGFVIMLGGAPDRDRRGFRYWKEGAMKEYVGTGATGRFTGLWSTLVNAAFSYGGVEMVAVAAGEAANPRKNIPKAVRRVFWRILFFYVLGSFIIGVTISSSDPQLTDESAKGAQSSPWVIAMKNAGIPVLPHIVNAVILTSATSSGNAFLYTGSRYLFGVAQNGQAPKFLLKCTRGGVPIYCVVITASIGLITYMSVSTGANKVFLWFQNLTTIAQLFTWCSICYTYIGFRKALLAQGVDRNTLVFKSVWQPYTAWIAFSYFALIIFFNGFKVFTQTPWGPDQLTSFFTAYVGVPIFFLLFGFWKLFKRTKAVDPATADLQSGKTALDAELWPEQIPRNLFEKFWLWLC</sequence>
<dbReference type="STRING" id="985895.E5A512"/>
<evidence type="ECO:0000256" key="2">
    <source>
        <dbReference type="ARBA" id="ARBA00022448"/>
    </source>
</evidence>
<keyword evidence="5 7" id="KW-1133">Transmembrane helix</keyword>
<gene>
    <name evidence="9" type="ORF">LEMA_P079490.1</name>
</gene>
<proteinExistence type="predicted"/>
<dbReference type="VEuPathDB" id="FungiDB:LEMA_P079490.1"/>
<dbReference type="InterPro" id="IPR004840">
    <property type="entry name" value="Amino_acid_permease_CS"/>
</dbReference>
<evidence type="ECO:0000256" key="4">
    <source>
        <dbReference type="ARBA" id="ARBA00022970"/>
    </source>
</evidence>
<evidence type="ECO:0000256" key="7">
    <source>
        <dbReference type="SAM" id="Phobius"/>
    </source>
</evidence>
<feature type="transmembrane region" description="Helical" evidence="7">
    <location>
        <begin position="622"/>
        <end position="641"/>
    </location>
</feature>
<keyword evidence="10" id="KW-1185">Reference proteome</keyword>
<dbReference type="InParanoid" id="E5A512"/>
<protein>
    <recommendedName>
        <fullName evidence="8">Amino acid permease/ SLC12A domain-containing protein</fullName>
    </recommendedName>
</protein>
<dbReference type="InterPro" id="IPR050524">
    <property type="entry name" value="APC_YAT"/>
</dbReference>
<dbReference type="FunFam" id="1.20.1740.10:FF:000006">
    <property type="entry name" value="General amino acid permease"/>
    <property type="match status" value="1"/>
</dbReference>
<feature type="transmembrane region" description="Helical" evidence="7">
    <location>
        <begin position="580"/>
        <end position="601"/>
    </location>
</feature>
<keyword evidence="2" id="KW-0813">Transport</keyword>
<keyword evidence="6 7" id="KW-0472">Membrane</keyword>
<organism evidence="10">
    <name type="scientific">Leptosphaeria maculans (strain JN3 / isolate v23.1.3 / race Av1-4-5-6-7-8)</name>
    <name type="common">Blackleg fungus</name>
    <name type="synonym">Phoma lingam</name>
    <dbReference type="NCBI Taxonomy" id="985895"/>
    <lineage>
        <taxon>Eukaryota</taxon>
        <taxon>Fungi</taxon>
        <taxon>Dikarya</taxon>
        <taxon>Ascomycota</taxon>
        <taxon>Pezizomycotina</taxon>
        <taxon>Dothideomycetes</taxon>
        <taxon>Pleosporomycetidae</taxon>
        <taxon>Pleosporales</taxon>
        <taxon>Pleosporineae</taxon>
        <taxon>Leptosphaeriaceae</taxon>
        <taxon>Plenodomus</taxon>
        <taxon>Plenodomus lingam/Leptosphaeria maculans species complex</taxon>
    </lineage>
</organism>
<dbReference type="HOGENOM" id="CLU_007946_12_1_1"/>
<evidence type="ECO:0000256" key="3">
    <source>
        <dbReference type="ARBA" id="ARBA00022692"/>
    </source>
</evidence>